<dbReference type="PDB" id="8GZU">
    <property type="method" value="EM"/>
    <property type="resolution" value="4.18 A"/>
    <property type="chains" value="0A/45/6T/6t=1-72"/>
</dbReference>
<reference evidence="2" key="1">
    <citation type="journal article" date="2006" name="PLoS Biol.">
        <title>Macronuclear genome sequence of the ciliate Tetrahymena thermophila, a model eukaryote.</title>
        <authorList>
            <person name="Eisen J.A."/>
            <person name="Coyne R.S."/>
            <person name="Wu M."/>
            <person name="Wu D."/>
            <person name="Thiagarajan M."/>
            <person name="Wortman J.R."/>
            <person name="Badger J.H."/>
            <person name="Ren Q."/>
            <person name="Amedeo P."/>
            <person name="Jones K.M."/>
            <person name="Tallon L.J."/>
            <person name="Delcher A.L."/>
            <person name="Salzberg S.L."/>
            <person name="Silva J.C."/>
            <person name="Haas B.J."/>
            <person name="Majoros W.H."/>
            <person name="Farzad M."/>
            <person name="Carlton J.M."/>
            <person name="Smith R.K. Jr."/>
            <person name="Garg J."/>
            <person name="Pearlman R.E."/>
            <person name="Karrer K.M."/>
            <person name="Sun L."/>
            <person name="Manning G."/>
            <person name="Elde N.C."/>
            <person name="Turkewitz A.P."/>
            <person name="Asai D.J."/>
            <person name="Wilkes D.E."/>
            <person name="Wang Y."/>
            <person name="Cai H."/>
            <person name="Collins K."/>
            <person name="Stewart B.A."/>
            <person name="Lee S.R."/>
            <person name="Wilamowska K."/>
            <person name="Weinberg Z."/>
            <person name="Ruzzo W.L."/>
            <person name="Wloga D."/>
            <person name="Gaertig J."/>
            <person name="Frankel J."/>
            <person name="Tsao C.-C."/>
            <person name="Gorovsky M.A."/>
            <person name="Keeling P.J."/>
            <person name="Waller R.F."/>
            <person name="Patron N.J."/>
            <person name="Cherry J.M."/>
            <person name="Stover N.A."/>
            <person name="Krieger C.J."/>
            <person name="del Toro C."/>
            <person name="Ryder H.F."/>
            <person name="Williamson S.C."/>
            <person name="Barbeau R.A."/>
            <person name="Hamilton E.P."/>
            <person name="Orias E."/>
        </authorList>
    </citation>
    <scope>NUCLEOTIDE SEQUENCE [LARGE SCALE GENOMIC DNA]</scope>
    <source>
        <strain evidence="2">SB210</strain>
    </source>
</reference>
<organism evidence="1 2">
    <name type="scientific">Tetrahymena thermophila (strain SB210)</name>
    <dbReference type="NCBI Taxonomy" id="312017"/>
    <lineage>
        <taxon>Eukaryota</taxon>
        <taxon>Sar</taxon>
        <taxon>Alveolata</taxon>
        <taxon>Ciliophora</taxon>
        <taxon>Intramacronucleata</taxon>
        <taxon>Oligohymenophorea</taxon>
        <taxon>Hymenostomatida</taxon>
        <taxon>Tetrahymenina</taxon>
        <taxon>Tetrahymenidae</taxon>
        <taxon>Tetrahymena</taxon>
    </lineage>
</organism>
<sequence length="72" mass="8143">MDPVLGDVIATRIYKACFKHVYGKNMKAYSEKDEAKFDQCLTSYVESYKSVTNHFITYLGQLPKKGLSLDGS</sequence>
<dbReference type="PDB" id="8GYM">
    <property type="method" value="EM"/>
    <property type="resolution" value="2.96 A"/>
    <property type="chains" value="6T/6t=1-72"/>
</dbReference>
<evidence type="ECO:0000313" key="2">
    <source>
        <dbReference type="Proteomes" id="UP000009168"/>
    </source>
</evidence>
<dbReference type="PDB" id="8B6H">
    <property type="method" value="EM"/>
    <property type="resolution" value="2.60 A"/>
    <property type="chains" value="EY/Ey=1-72"/>
</dbReference>
<dbReference type="Proteomes" id="UP000009168">
    <property type="component" value="Unassembled WGS sequence"/>
</dbReference>
<dbReference type="EMDB" id="EMD-32325"/>
<evidence type="ECO:0007829" key="3">
    <source>
        <dbReference type="PDB" id="7W5Z"/>
    </source>
</evidence>
<dbReference type="InParanoid" id="Q233U0"/>
<name>Q233U0_TETTS</name>
<dbReference type="GeneID" id="7839285"/>
<reference evidence="3" key="2">
    <citation type="journal article" date="2022" name="Science">
        <title>Structures of &lt;i&gt;Tetrahymena&lt;/i&gt;'s respiratory chain reveal the diversity of eukaryotic core metabolism.</title>
        <authorList>
            <person name="Zhou L."/>
            <person name="Maldonado M."/>
            <person name="Padavannil A."/>
            <person name="Guo F."/>
            <person name="Letts J.A."/>
        </authorList>
    </citation>
    <scope>STRUCTURE BY ELECTRON MICROSCOPY (3.02 ANGSTROMS)</scope>
    <scope>FORMYLATION AT MET-1</scope>
</reference>
<reference evidence="4 5" key="4">
    <citation type="journal article" date="2023" name="Nature">
        <title>Structural basis of mitochondrial membrane bending by the I-II-III&lt;sub&gt;2&lt;/sub&gt;-IV&lt;sub&gt;2&lt;/sub&gt; supercomplex.</title>
        <authorList>
            <person name="Muhleip A."/>
            <person name="Flygaard R.K."/>
            <person name="Baradaran R."/>
            <person name="Haapanen O."/>
            <person name="Gruhl T."/>
            <person name="Tobiasson V."/>
            <person name="Marechal A."/>
            <person name="Sharma V."/>
            <person name="Amunts A."/>
        </authorList>
    </citation>
    <scope>STRUCTURE BY ELECTRON MICROSCOPY (2.60 ANGSTROMS)</scope>
    <scope>DISULFIDE BONDS</scope>
</reference>
<gene>
    <name evidence="1" type="ORF">TTHERM_00805850</name>
</gene>
<keyword evidence="2" id="KW-1185">Reference proteome</keyword>
<dbReference type="RefSeq" id="XP_001011984.2">
    <property type="nucleotide sequence ID" value="XM_001011984.3"/>
</dbReference>
<accession>Q233U0</accession>
<reference evidence="6 7" key="3">
    <citation type="journal article" date="2023" name="Nat. Commun.">
        <title>Structures of Tetrahymena thermophila respiratory megacomplexes on the tubular mitochondrial cristae.</title>
        <authorList>
            <person name="Han F."/>
            <person name="Hu Y."/>
            <person name="Wu M."/>
            <person name="He Z."/>
            <person name="Tian H."/>
            <person name="Zhou L."/>
        </authorList>
    </citation>
    <scope>STRUCTURE BY ELECTRON MICROSCOPY (2.96 ANGSTROMS)</scope>
</reference>
<evidence type="ECO:0000313" key="1">
    <source>
        <dbReference type="EMBL" id="EAR91739.2"/>
    </source>
</evidence>
<proteinExistence type="evidence at protein level"/>
<dbReference type="STRING" id="312017.Q233U0"/>
<dbReference type="EMDB" id="EMD-34373"/>
<evidence type="ECO:0007829" key="5">
    <source>
        <dbReference type="PDB" id="8BQS"/>
    </source>
</evidence>
<dbReference type="EMBL" id="GG662769">
    <property type="protein sequence ID" value="EAR91739.2"/>
    <property type="molecule type" value="Genomic_DNA"/>
</dbReference>
<dbReference type="HOGENOM" id="CLU_2089697_0_0_1"/>
<evidence type="ECO:0007829" key="4">
    <source>
        <dbReference type="PDB" id="8B6H"/>
    </source>
</evidence>
<evidence type="ECO:0007829" key="7">
    <source>
        <dbReference type="PDB" id="8GZU"/>
    </source>
</evidence>
<dbReference type="EMDB" id="EMD-34403"/>
<feature type="modified residue" description="N-formylmethionine" evidence="3">
    <location>
        <position position="1"/>
    </location>
</feature>
<dbReference type="PDB" id="8BQS">
    <property type="method" value="EM"/>
    <property type="resolution" value="2.90 A"/>
    <property type="chains" value="EY/Ey=1-72"/>
</dbReference>
<dbReference type="AlphaFoldDB" id="Q233U0"/>
<keyword evidence="3 4" id="KW-0002">3D-structure</keyword>
<protein>
    <submittedName>
        <fullName evidence="1">Uncharacterized protein</fullName>
    </submittedName>
</protein>
<feature type="disulfide bond" evidence="4 5">
    <location>
        <begin position="17"/>
        <end position="40"/>
    </location>
</feature>
<evidence type="ECO:0007829" key="6">
    <source>
        <dbReference type="PDB" id="8GYM"/>
    </source>
</evidence>
<dbReference type="PDB" id="7W5Z">
    <property type="method" value="EM"/>
    <property type="resolution" value="3.02 A"/>
    <property type="chains" value="T6/t6=1-72"/>
</dbReference>
<dbReference type="KEGG" id="tet:TTHERM_00805850"/>
<dbReference type="EMDB" id="EMD-16184"/>